<dbReference type="EMBL" id="FOBM01000017">
    <property type="protein sequence ID" value="SEM35416.1"/>
    <property type="molecule type" value="Genomic_DNA"/>
</dbReference>
<evidence type="ECO:0000313" key="2">
    <source>
        <dbReference type="EMBL" id="SEM35416.1"/>
    </source>
</evidence>
<evidence type="ECO:0000313" key="4">
    <source>
        <dbReference type="Proteomes" id="UP000182764"/>
    </source>
</evidence>
<dbReference type="InterPro" id="IPR003346">
    <property type="entry name" value="Transposase_20"/>
</dbReference>
<dbReference type="InterPro" id="IPR047650">
    <property type="entry name" value="Transpos_IS110"/>
</dbReference>
<name>A0A1H7XNQ4_9STRE</name>
<protein>
    <submittedName>
        <fullName evidence="2">Transposase IS116/IS110/IS902 family protein</fullName>
    </submittedName>
</protein>
<dbReference type="GO" id="GO:0003677">
    <property type="term" value="F:DNA binding"/>
    <property type="evidence" value="ECO:0007669"/>
    <property type="project" value="InterPro"/>
</dbReference>
<dbReference type="Pfam" id="PF02371">
    <property type="entry name" value="Transposase_20"/>
    <property type="match status" value="1"/>
</dbReference>
<dbReference type="AlphaFoldDB" id="A0A1H7XNQ4"/>
<dbReference type="Proteomes" id="UP000182712">
    <property type="component" value="Unassembled WGS sequence"/>
</dbReference>
<gene>
    <name evidence="2" type="ORF">SAMN04487839_11717</name>
    <name evidence="3" type="ORF">SAMN04487840_11113</name>
</gene>
<dbReference type="Proteomes" id="UP000182764">
    <property type="component" value="Unassembled WGS sequence"/>
</dbReference>
<feature type="domain" description="Transposase IS116/IS110/IS902 C-terminal" evidence="1">
    <location>
        <begin position="93"/>
        <end position="177"/>
    </location>
</feature>
<reference evidence="2 4" key="1">
    <citation type="submission" date="2016-10" db="EMBL/GenBank/DDBJ databases">
        <authorList>
            <person name="de Groot N.N."/>
        </authorList>
    </citation>
    <scope>NUCLEOTIDE SEQUENCE [LARGE SCALE GENOMIC DNA]</scope>
    <source>
        <strain evidence="2 4">VTM1R29</strain>
        <strain evidence="3">VTM2R47</strain>
    </source>
</reference>
<evidence type="ECO:0000313" key="3">
    <source>
        <dbReference type="EMBL" id="SER87937.1"/>
    </source>
</evidence>
<sequence>MSDIFLTAGQELLKLFTTGEVLTVETDSNCMRKHTKTTPEELLEAMDGKLSLEDRFLLDQSLIEYQMHQELMASLDKEIKAYINHYFPTEFEVLITIPGVSEYCAATVLAEIGPNVETFQTDRHLASWAGLCPGSYESAGIKIFKHITPGNRYIKHALTISGMIAARSKAGAFSSLYHRILQRGSKMKAVIVCAHKLLRIVYKVLSTHQTYDKTKALGLRHSSSAL</sequence>
<dbReference type="PANTHER" id="PTHR33055">
    <property type="entry name" value="TRANSPOSASE FOR INSERTION SEQUENCE ELEMENT IS1111A"/>
    <property type="match status" value="1"/>
</dbReference>
<dbReference type="RefSeq" id="WP_141768217.1">
    <property type="nucleotide sequence ID" value="NZ_FOBM01000017.1"/>
</dbReference>
<accession>A0A1H7XNQ4</accession>
<dbReference type="GO" id="GO:0006313">
    <property type="term" value="P:DNA transposition"/>
    <property type="evidence" value="ECO:0007669"/>
    <property type="project" value="InterPro"/>
</dbReference>
<dbReference type="PANTHER" id="PTHR33055:SF13">
    <property type="entry name" value="TRANSPOSASE"/>
    <property type="match status" value="1"/>
</dbReference>
<organism evidence="2 4">
    <name type="scientific">Streptococcus gallolyticus</name>
    <dbReference type="NCBI Taxonomy" id="315405"/>
    <lineage>
        <taxon>Bacteria</taxon>
        <taxon>Bacillati</taxon>
        <taxon>Bacillota</taxon>
        <taxon>Bacilli</taxon>
        <taxon>Lactobacillales</taxon>
        <taxon>Streptococcaceae</taxon>
        <taxon>Streptococcus</taxon>
    </lineage>
</organism>
<proteinExistence type="predicted"/>
<dbReference type="GO" id="GO:0004803">
    <property type="term" value="F:transposase activity"/>
    <property type="evidence" value="ECO:0007669"/>
    <property type="project" value="InterPro"/>
</dbReference>
<dbReference type="EMBL" id="FOGM01000011">
    <property type="protein sequence ID" value="SER87937.1"/>
    <property type="molecule type" value="Genomic_DNA"/>
</dbReference>
<evidence type="ECO:0000259" key="1">
    <source>
        <dbReference type="Pfam" id="PF02371"/>
    </source>
</evidence>